<evidence type="ECO:0000313" key="2">
    <source>
        <dbReference type="EMBL" id="CAF4447234.1"/>
    </source>
</evidence>
<feature type="non-terminal residue" evidence="2">
    <location>
        <position position="48"/>
    </location>
</feature>
<comment type="caution">
    <text evidence="2">The sequence shown here is derived from an EMBL/GenBank/DDBJ whole genome shotgun (WGS) entry which is preliminary data.</text>
</comment>
<proteinExistence type="predicted"/>
<name>A0A8S2WDL1_9BILA</name>
<evidence type="ECO:0000256" key="1">
    <source>
        <dbReference type="SAM" id="MobiDB-lite"/>
    </source>
</evidence>
<reference evidence="2" key="1">
    <citation type="submission" date="2021-02" db="EMBL/GenBank/DDBJ databases">
        <authorList>
            <person name="Nowell W R."/>
        </authorList>
    </citation>
    <scope>NUCLEOTIDE SEQUENCE</scope>
</reference>
<accession>A0A8S2WDL1</accession>
<feature type="compositionally biased region" description="Basic and acidic residues" evidence="1">
    <location>
        <begin position="29"/>
        <end position="39"/>
    </location>
</feature>
<sequence length="48" mass="5563">MLSTGQSSRRQSSTDELEKSFTQYQSKTFDNEQHSREPVKTLNGKQNQ</sequence>
<feature type="region of interest" description="Disordered" evidence="1">
    <location>
        <begin position="1"/>
        <end position="48"/>
    </location>
</feature>
<evidence type="ECO:0000313" key="3">
    <source>
        <dbReference type="Proteomes" id="UP000676336"/>
    </source>
</evidence>
<dbReference type="EMBL" id="CAJOBI010068554">
    <property type="protein sequence ID" value="CAF4447234.1"/>
    <property type="molecule type" value="Genomic_DNA"/>
</dbReference>
<protein>
    <submittedName>
        <fullName evidence="2">Uncharacterized protein</fullName>
    </submittedName>
</protein>
<dbReference type="AlphaFoldDB" id="A0A8S2WDL1"/>
<dbReference type="Proteomes" id="UP000676336">
    <property type="component" value="Unassembled WGS sequence"/>
</dbReference>
<feature type="compositionally biased region" description="Low complexity" evidence="1">
    <location>
        <begin position="1"/>
        <end position="11"/>
    </location>
</feature>
<gene>
    <name evidence="2" type="ORF">SMN809_LOCUS32539</name>
</gene>
<organism evidence="2 3">
    <name type="scientific">Rotaria magnacalcarata</name>
    <dbReference type="NCBI Taxonomy" id="392030"/>
    <lineage>
        <taxon>Eukaryota</taxon>
        <taxon>Metazoa</taxon>
        <taxon>Spiralia</taxon>
        <taxon>Gnathifera</taxon>
        <taxon>Rotifera</taxon>
        <taxon>Eurotatoria</taxon>
        <taxon>Bdelloidea</taxon>
        <taxon>Philodinida</taxon>
        <taxon>Philodinidae</taxon>
        <taxon>Rotaria</taxon>
    </lineage>
</organism>